<dbReference type="GO" id="GO:0042760">
    <property type="term" value="P:very long-chain fatty acid catabolic process"/>
    <property type="evidence" value="ECO:0007669"/>
    <property type="project" value="TreeGrafter"/>
</dbReference>
<dbReference type="GO" id="GO:0007031">
    <property type="term" value="P:peroxisome organization"/>
    <property type="evidence" value="ECO:0007669"/>
    <property type="project" value="TreeGrafter"/>
</dbReference>
<evidence type="ECO:0000256" key="5">
    <source>
        <dbReference type="ARBA" id="ARBA00023136"/>
    </source>
</evidence>
<evidence type="ECO:0000259" key="6">
    <source>
        <dbReference type="Pfam" id="PF00005"/>
    </source>
</evidence>
<evidence type="ECO:0000256" key="2">
    <source>
        <dbReference type="ARBA" id="ARBA00022448"/>
    </source>
</evidence>
<evidence type="ECO:0000256" key="3">
    <source>
        <dbReference type="ARBA" id="ARBA00022692"/>
    </source>
</evidence>
<dbReference type="GO" id="GO:0016887">
    <property type="term" value="F:ATP hydrolysis activity"/>
    <property type="evidence" value="ECO:0007669"/>
    <property type="project" value="InterPro"/>
</dbReference>
<dbReference type="PANTHER" id="PTHR11384">
    <property type="entry name" value="ATP-BINDING CASSETTE, SUB-FAMILY D MEMBER"/>
    <property type="match status" value="1"/>
</dbReference>
<evidence type="ECO:0000256" key="4">
    <source>
        <dbReference type="ARBA" id="ARBA00022989"/>
    </source>
</evidence>
<dbReference type="Proteomes" id="UP000324705">
    <property type="component" value="Chromosome 3B"/>
</dbReference>
<dbReference type="GO" id="GO:0006635">
    <property type="term" value="P:fatty acid beta-oxidation"/>
    <property type="evidence" value="ECO:0007669"/>
    <property type="project" value="TreeGrafter"/>
</dbReference>
<sequence>MPSNVISVPSEETISFRNVDIVTPSQKLLASQLSCDVSQGKSLLVTGPNGSGKSSIFRVLQSLWPVASGRLTVPSEGIFHVPQRPYTCLGTLRDQIIYPLSREEAELKMAKSLRRWTIT</sequence>
<evidence type="ECO:0000313" key="8">
    <source>
        <dbReference type="Proteomes" id="UP000324705"/>
    </source>
</evidence>
<comment type="similarity">
    <text evidence="1">Belongs to the ABC transporter superfamily. ABCD family. Peroxisomal fatty acyl CoA transporter (TC 3.A.1.203) subfamily.</text>
</comment>
<keyword evidence="2" id="KW-0813">Transport</keyword>
<gene>
    <name evidence="7" type="ORF">TRITD_3Bv1G274910</name>
</gene>
<dbReference type="InterPro" id="IPR050835">
    <property type="entry name" value="ABC_transporter_sub-D"/>
</dbReference>
<dbReference type="AlphaFoldDB" id="A0A9R1R093"/>
<keyword evidence="5" id="KW-0472">Membrane</keyword>
<proteinExistence type="inferred from homology"/>
<accession>A0A9R1R093</accession>
<dbReference type="GO" id="GO:0042626">
    <property type="term" value="F:ATPase-coupled transmembrane transporter activity"/>
    <property type="evidence" value="ECO:0007669"/>
    <property type="project" value="TreeGrafter"/>
</dbReference>
<keyword evidence="3" id="KW-0812">Transmembrane</keyword>
<reference evidence="7 8" key="1">
    <citation type="submission" date="2017-09" db="EMBL/GenBank/DDBJ databases">
        <authorList>
            <consortium name="International Durum Wheat Genome Sequencing Consortium (IDWGSC)"/>
            <person name="Milanesi L."/>
        </authorList>
    </citation>
    <scope>NUCLEOTIDE SEQUENCE [LARGE SCALE GENOMIC DNA]</scope>
    <source>
        <strain evidence="8">cv. Svevo</strain>
    </source>
</reference>
<feature type="domain" description="ABC transporter" evidence="6">
    <location>
        <begin position="32"/>
        <end position="76"/>
    </location>
</feature>
<dbReference type="Pfam" id="PF00005">
    <property type="entry name" value="ABC_tran"/>
    <property type="match status" value="1"/>
</dbReference>
<organism evidence="7 8">
    <name type="scientific">Triticum turgidum subsp. durum</name>
    <name type="common">Durum wheat</name>
    <name type="synonym">Triticum durum</name>
    <dbReference type="NCBI Taxonomy" id="4567"/>
    <lineage>
        <taxon>Eukaryota</taxon>
        <taxon>Viridiplantae</taxon>
        <taxon>Streptophyta</taxon>
        <taxon>Embryophyta</taxon>
        <taxon>Tracheophyta</taxon>
        <taxon>Spermatophyta</taxon>
        <taxon>Magnoliopsida</taxon>
        <taxon>Liliopsida</taxon>
        <taxon>Poales</taxon>
        <taxon>Poaceae</taxon>
        <taxon>BOP clade</taxon>
        <taxon>Pooideae</taxon>
        <taxon>Triticodae</taxon>
        <taxon>Triticeae</taxon>
        <taxon>Triticinae</taxon>
        <taxon>Triticum</taxon>
    </lineage>
</organism>
<protein>
    <recommendedName>
        <fullName evidence="6">ABC transporter domain-containing protein</fullName>
    </recommendedName>
</protein>
<keyword evidence="4" id="KW-1133">Transmembrane helix</keyword>
<dbReference type="GO" id="GO:0005524">
    <property type="term" value="F:ATP binding"/>
    <property type="evidence" value="ECO:0007669"/>
    <property type="project" value="InterPro"/>
</dbReference>
<name>A0A9R1R093_TRITD</name>
<dbReference type="GO" id="GO:0005778">
    <property type="term" value="C:peroxisomal membrane"/>
    <property type="evidence" value="ECO:0007669"/>
    <property type="project" value="TreeGrafter"/>
</dbReference>
<dbReference type="GO" id="GO:0005324">
    <property type="term" value="F:long-chain fatty acid transmembrane transporter activity"/>
    <property type="evidence" value="ECO:0007669"/>
    <property type="project" value="TreeGrafter"/>
</dbReference>
<dbReference type="GO" id="GO:0015910">
    <property type="term" value="P:long-chain fatty acid import into peroxisome"/>
    <property type="evidence" value="ECO:0007669"/>
    <property type="project" value="TreeGrafter"/>
</dbReference>
<dbReference type="InterPro" id="IPR003439">
    <property type="entry name" value="ABC_transporter-like_ATP-bd"/>
</dbReference>
<evidence type="ECO:0000256" key="1">
    <source>
        <dbReference type="ARBA" id="ARBA00008575"/>
    </source>
</evidence>
<evidence type="ECO:0000313" key="7">
    <source>
        <dbReference type="EMBL" id="VAH86064.1"/>
    </source>
</evidence>
<dbReference type="Gene3D" id="3.40.50.300">
    <property type="entry name" value="P-loop containing nucleotide triphosphate hydrolases"/>
    <property type="match status" value="1"/>
</dbReference>
<keyword evidence="8" id="KW-1185">Reference proteome</keyword>
<dbReference type="SUPFAM" id="SSF52540">
    <property type="entry name" value="P-loop containing nucleoside triphosphate hydrolases"/>
    <property type="match status" value="1"/>
</dbReference>
<dbReference type="InterPro" id="IPR027417">
    <property type="entry name" value="P-loop_NTPase"/>
</dbReference>
<dbReference type="Gramene" id="TRITD3Bv1G274910.14">
    <property type="protein sequence ID" value="TRITD3Bv1G274910.14"/>
    <property type="gene ID" value="TRITD3Bv1G274910"/>
</dbReference>
<dbReference type="PANTHER" id="PTHR11384:SF56">
    <property type="entry name" value="ABC TRANSPORTER D FAMILY MEMBER 1"/>
    <property type="match status" value="1"/>
</dbReference>
<dbReference type="EMBL" id="LT934116">
    <property type="protein sequence ID" value="VAH86064.1"/>
    <property type="molecule type" value="Genomic_DNA"/>
</dbReference>